<feature type="chain" id="PRO_5043014111" description="Sperm-lysin" evidence="2">
    <location>
        <begin position="20"/>
        <end position="247"/>
    </location>
</feature>
<comment type="caution">
    <text evidence="3">The sequence shown here is derived from an EMBL/GenBank/DDBJ whole genome shotgun (WGS) entry which is preliminary data.</text>
</comment>
<feature type="compositionally biased region" description="Basic and acidic residues" evidence="1">
    <location>
        <begin position="226"/>
        <end position="247"/>
    </location>
</feature>
<reference evidence="3 4" key="1">
    <citation type="journal article" date="2023" name="J. Hered.">
        <title>Chromosome-level genome of the wood stork (Mycteria americana) provides insight into avian chromosome evolution.</title>
        <authorList>
            <person name="Flamio R. Jr."/>
            <person name="Ramstad K.M."/>
        </authorList>
    </citation>
    <scope>NUCLEOTIDE SEQUENCE [LARGE SCALE GENOMIC DNA]</scope>
    <source>
        <strain evidence="3">JAX WOST 10</strain>
    </source>
</reference>
<dbReference type="AlphaFoldDB" id="A0AAN7SF76"/>
<sequence>MGKSFFISLIVFCLKMTSSTDKEKAVVTTSRASGSKEVIVSLYLALDEAASGILHTALDTLSTGKKSTTWKESGGRLLKSLGTGIISQLPIAMQSAPHAYDTLKKKFRAQKSSIPVNKKSGKNTWRSVWMNKELPRQTQTEKGHIQKVKARTVKKAKAQIKFNLARHVKDKKKGFYKYIGIKKRTRENVGPLLDRTHNLVTKEEVLNAFFASVFASKTGPSGIPETRGKGWSKEDVPLVEEDQVREY</sequence>
<evidence type="ECO:0000256" key="1">
    <source>
        <dbReference type="SAM" id="MobiDB-lite"/>
    </source>
</evidence>
<dbReference type="PANTHER" id="PTHR33395">
    <property type="entry name" value="TRANSCRIPTASE, PUTATIVE-RELATED-RELATED"/>
    <property type="match status" value="1"/>
</dbReference>
<keyword evidence="2" id="KW-0732">Signal</keyword>
<dbReference type="GO" id="GO:0031012">
    <property type="term" value="C:extracellular matrix"/>
    <property type="evidence" value="ECO:0007669"/>
    <property type="project" value="TreeGrafter"/>
</dbReference>
<dbReference type="GO" id="GO:0061343">
    <property type="term" value="P:cell adhesion involved in heart morphogenesis"/>
    <property type="evidence" value="ECO:0007669"/>
    <property type="project" value="TreeGrafter"/>
</dbReference>
<dbReference type="Proteomes" id="UP001333110">
    <property type="component" value="Unassembled WGS sequence"/>
</dbReference>
<evidence type="ECO:0008006" key="5">
    <source>
        <dbReference type="Google" id="ProtNLM"/>
    </source>
</evidence>
<evidence type="ECO:0000256" key="2">
    <source>
        <dbReference type="SAM" id="SignalP"/>
    </source>
</evidence>
<name>A0AAN7SF76_MYCAM</name>
<dbReference type="GO" id="GO:0007508">
    <property type="term" value="P:larval heart development"/>
    <property type="evidence" value="ECO:0007669"/>
    <property type="project" value="TreeGrafter"/>
</dbReference>
<evidence type="ECO:0000313" key="4">
    <source>
        <dbReference type="Proteomes" id="UP001333110"/>
    </source>
</evidence>
<proteinExistence type="predicted"/>
<feature type="signal peptide" evidence="2">
    <location>
        <begin position="1"/>
        <end position="19"/>
    </location>
</feature>
<keyword evidence="4" id="KW-1185">Reference proteome</keyword>
<evidence type="ECO:0000313" key="3">
    <source>
        <dbReference type="EMBL" id="KAK4825768.1"/>
    </source>
</evidence>
<accession>A0AAN7SF76</accession>
<organism evidence="3 4">
    <name type="scientific">Mycteria americana</name>
    <name type="common">Wood stork</name>
    <dbReference type="NCBI Taxonomy" id="33587"/>
    <lineage>
        <taxon>Eukaryota</taxon>
        <taxon>Metazoa</taxon>
        <taxon>Chordata</taxon>
        <taxon>Craniata</taxon>
        <taxon>Vertebrata</taxon>
        <taxon>Euteleostomi</taxon>
        <taxon>Archelosauria</taxon>
        <taxon>Archosauria</taxon>
        <taxon>Dinosauria</taxon>
        <taxon>Saurischia</taxon>
        <taxon>Theropoda</taxon>
        <taxon>Coelurosauria</taxon>
        <taxon>Aves</taxon>
        <taxon>Neognathae</taxon>
        <taxon>Neoaves</taxon>
        <taxon>Aequornithes</taxon>
        <taxon>Ciconiiformes</taxon>
        <taxon>Ciconiidae</taxon>
        <taxon>Mycteria</taxon>
    </lineage>
</organism>
<protein>
    <recommendedName>
        <fullName evidence="5">Sperm-lysin</fullName>
    </recommendedName>
</protein>
<gene>
    <name evidence="3" type="ORF">QYF61_002331</name>
</gene>
<dbReference type="PANTHER" id="PTHR33395:SF22">
    <property type="entry name" value="REVERSE TRANSCRIPTASE DOMAIN-CONTAINING PROTEIN"/>
    <property type="match status" value="1"/>
</dbReference>
<feature type="region of interest" description="Disordered" evidence="1">
    <location>
        <begin position="219"/>
        <end position="247"/>
    </location>
</feature>
<dbReference type="EMBL" id="JAUNZN010000002">
    <property type="protein sequence ID" value="KAK4825768.1"/>
    <property type="molecule type" value="Genomic_DNA"/>
</dbReference>